<dbReference type="EMBL" id="KV750460">
    <property type="protein sequence ID" value="OCL04700.1"/>
    <property type="molecule type" value="Genomic_DNA"/>
</dbReference>
<dbReference type="AlphaFoldDB" id="A0A8E2JPC2"/>
<sequence>MPPAAVCFGGGGGDLSARETRGWEPPPMTYAPAPWAKVGKSRDIQGSDQGFQYNWLAILEHCTAIRKFSINRSHFLLSLDKKPFETDLSADPFGPLFFLADEPSPNNPFAATDKYLRSAALIPFAKVSGPTVRRATVPKRQKAYFLATDLSKRPVSVVGVGIFPRTLDALAFQQKNTIKLAGINIHKFSFIRPLLGPKAWVYGGDYKKPP</sequence>
<proteinExistence type="predicted"/>
<reference evidence="2 3" key="1">
    <citation type="journal article" date="2016" name="Nat. Commun.">
        <title>Ectomycorrhizal ecology is imprinted in the genome of the dominant symbiotic fungus Cenococcum geophilum.</title>
        <authorList>
            <consortium name="DOE Joint Genome Institute"/>
            <person name="Peter M."/>
            <person name="Kohler A."/>
            <person name="Ohm R.A."/>
            <person name="Kuo A."/>
            <person name="Krutzmann J."/>
            <person name="Morin E."/>
            <person name="Arend M."/>
            <person name="Barry K.W."/>
            <person name="Binder M."/>
            <person name="Choi C."/>
            <person name="Clum A."/>
            <person name="Copeland A."/>
            <person name="Grisel N."/>
            <person name="Haridas S."/>
            <person name="Kipfer T."/>
            <person name="LaButti K."/>
            <person name="Lindquist E."/>
            <person name="Lipzen A."/>
            <person name="Maire R."/>
            <person name="Meier B."/>
            <person name="Mihaltcheva S."/>
            <person name="Molinier V."/>
            <person name="Murat C."/>
            <person name="Poggeler S."/>
            <person name="Quandt C.A."/>
            <person name="Sperisen C."/>
            <person name="Tritt A."/>
            <person name="Tisserant E."/>
            <person name="Crous P.W."/>
            <person name="Henrissat B."/>
            <person name="Nehls U."/>
            <person name="Egli S."/>
            <person name="Spatafora J.W."/>
            <person name="Grigoriev I.V."/>
            <person name="Martin F.M."/>
        </authorList>
    </citation>
    <scope>NUCLEOTIDE SEQUENCE [LARGE SCALE GENOMIC DNA]</scope>
    <source>
        <strain evidence="2 3">CBS 207.34</strain>
    </source>
</reference>
<dbReference type="OrthoDB" id="3944661at2759"/>
<organism evidence="2 3">
    <name type="scientific">Glonium stellatum</name>
    <dbReference type="NCBI Taxonomy" id="574774"/>
    <lineage>
        <taxon>Eukaryota</taxon>
        <taxon>Fungi</taxon>
        <taxon>Dikarya</taxon>
        <taxon>Ascomycota</taxon>
        <taxon>Pezizomycotina</taxon>
        <taxon>Dothideomycetes</taxon>
        <taxon>Pleosporomycetidae</taxon>
        <taxon>Gloniales</taxon>
        <taxon>Gloniaceae</taxon>
        <taxon>Glonium</taxon>
    </lineage>
</organism>
<accession>A0A8E2JPC2</accession>
<evidence type="ECO:0000256" key="1">
    <source>
        <dbReference type="SAM" id="MobiDB-lite"/>
    </source>
</evidence>
<protein>
    <submittedName>
        <fullName evidence="2">Uncharacterized protein</fullName>
    </submittedName>
</protein>
<feature type="region of interest" description="Disordered" evidence="1">
    <location>
        <begin position="1"/>
        <end position="26"/>
    </location>
</feature>
<evidence type="ECO:0000313" key="2">
    <source>
        <dbReference type="EMBL" id="OCL04700.1"/>
    </source>
</evidence>
<dbReference type="Proteomes" id="UP000250140">
    <property type="component" value="Unassembled WGS sequence"/>
</dbReference>
<evidence type="ECO:0000313" key="3">
    <source>
        <dbReference type="Proteomes" id="UP000250140"/>
    </source>
</evidence>
<name>A0A8E2JPC2_9PEZI</name>
<gene>
    <name evidence="2" type="ORF">AOQ84DRAFT_380329</name>
</gene>
<keyword evidence="3" id="KW-1185">Reference proteome</keyword>